<accession>A0A0L6VPD7</accession>
<evidence type="ECO:0000256" key="1">
    <source>
        <dbReference type="SAM" id="Phobius"/>
    </source>
</evidence>
<evidence type="ECO:0000313" key="3">
    <source>
        <dbReference type="Proteomes" id="UP000037035"/>
    </source>
</evidence>
<reference evidence="2 3" key="1">
    <citation type="submission" date="2015-08" db="EMBL/GenBank/DDBJ databases">
        <title>Next Generation Sequencing and Analysis of the Genome of Puccinia sorghi L Schw, the Causal Agent of Maize Common Rust.</title>
        <authorList>
            <person name="Rochi L."/>
            <person name="Burguener G."/>
            <person name="Darino M."/>
            <person name="Turjanski A."/>
            <person name="Kreff E."/>
            <person name="Dieguez M.J."/>
            <person name="Sacco F."/>
        </authorList>
    </citation>
    <scope>NUCLEOTIDE SEQUENCE [LARGE SCALE GENOMIC DNA]</scope>
    <source>
        <strain evidence="2 3">RO10H11247</strain>
    </source>
</reference>
<dbReference type="AlphaFoldDB" id="A0A0L6VPD7"/>
<gene>
    <name evidence="2" type="ORF">VP01_1250g3</name>
</gene>
<dbReference type="Proteomes" id="UP000037035">
    <property type="component" value="Unassembled WGS sequence"/>
</dbReference>
<name>A0A0L6VPD7_9BASI</name>
<feature type="transmembrane region" description="Helical" evidence="1">
    <location>
        <begin position="12"/>
        <end position="31"/>
    </location>
</feature>
<keyword evidence="1" id="KW-1133">Transmembrane helix</keyword>
<comment type="caution">
    <text evidence="2">The sequence shown here is derived from an EMBL/GenBank/DDBJ whole genome shotgun (WGS) entry which is preliminary data.</text>
</comment>
<protein>
    <submittedName>
        <fullName evidence="2">Uncharacterized protein</fullName>
    </submittedName>
</protein>
<sequence>MSLLVLDDLSLFFFLLLALLYVSYDVFQFIIPSFPLTNLSCPSHVFLTPLFVPFILWILLLFFFVVFTPNVGQKEWLITVVGCVNSTFGVAGSSHLEKKKKRNMVFMLKSLKHFASDSSVEADIKMISFIDKTYVPTNKVQSSFILLLKCWFGVPHVSQKYEMITRGGGRYSTYLEGLYIITRGQSYSMGKGRLIMRGGRKTQVLKKRWMVLYRHRLSHYMARKGNTADRLCGWGVCVELFVCSISDHIGIQAGGCGVAQPCNVFKWLTGDAQPSFHYPQKNLNFGWGDMATDHLRLPPPAPKITHSSIYKAGLSQPDPPPPNSEELSPDLPVSIISSVIVVFQVTISSSTLVTTSSGNRVVVVAVVVSTKIRVYKRFKGFNNILWWLDSWSLV</sequence>
<evidence type="ECO:0000313" key="2">
    <source>
        <dbReference type="EMBL" id="KNZ62588.1"/>
    </source>
</evidence>
<feature type="transmembrane region" description="Helical" evidence="1">
    <location>
        <begin position="43"/>
        <end position="64"/>
    </location>
</feature>
<organism evidence="2 3">
    <name type="scientific">Puccinia sorghi</name>
    <dbReference type="NCBI Taxonomy" id="27349"/>
    <lineage>
        <taxon>Eukaryota</taxon>
        <taxon>Fungi</taxon>
        <taxon>Dikarya</taxon>
        <taxon>Basidiomycota</taxon>
        <taxon>Pucciniomycotina</taxon>
        <taxon>Pucciniomycetes</taxon>
        <taxon>Pucciniales</taxon>
        <taxon>Pucciniaceae</taxon>
        <taxon>Puccinia</taxon>
    </lineage>
</organism>
<feature type="transmembrane region" description="Helical" evidence="1">
    <location>
        <begin position="76"/>
        <end position="96"/>
    </location>
</feature>
<dbReference type="EMBL" id="LAVV01002788">
    <property type="protein sequence ID" value="KNZ62588.1"/>
    <property type="molecule type" value="Genomic_DNA"/>
</dbReference>
<keyword evidence="3" id="KW-1185">Reference proteome</keyword>
<keyword evidence="1" id="KW-0472">Membrane</keyword>
<dbReference type="VEuPathDB" id="FungiDB:VP01_1250g3"/>
<keyword evidence="1" id="KW-0812">Transmembrane</keyword>
<proteinExistence type="predicted"/>